<feature type="non-terminal residue" evidence="1">
    <location>
        <position position="1"/>
    </location>
</feature>
<proteinExistence type="predicted"/>
<name>A0A232EDW0_9HYME</name>
<organism evidence="1 2">
    <name type="scientific">Trichomalopsis sarcophagae</name>
    <dbReference type="NCBI Taxonomy" id="543379"/>
    <lineage>
        <taxon>Eukaryota</taxon>
        <taxon>Metazoa</taxon>
        <taxon>Ecdysozoa</taxon>
        <taxon>Arthropoda</taxon>
        <taxon>Hexapoda</taxon>
        <taxon>Insecta</taxon>
        <taxon>Pterygota</taxon>
        <taxon>Neoptera</taxon>
        <taxon>Endopterygota</taxon>
        <taxon>Hymenoptera</taxon>
        <taxon>Apocrita</taxon>
        <taxon>Proctotrupomorpha</taxon>
        <taxon>Chalcidoidea</taxon>
        <taxon>Pteromalidae</taxon>
        <taxon>Pteromalinae</taxon>
        <taxon>Trichomalopsis</taxon>
    </lineage>
</organism>
<dbReference type="EMBL" id="NNAY01005825">
    <property type="protein sequence ID" value="OXU16539.1"/>
    <property type="molecule type" value="Genomic_DNA"/>
</dbReference>
<keyword evidence="2" id="KW-1185">Reference proteome</keyword>
<dbReference type="Proteomes" id="UP000215335">
    <property type="component" value="Unassembled WGS sequence"/>
</dbReference>
<comment type="caution">
    <text evidence="1">The sequence shown here is derived from an EMBL/GenBank/DDBJ whole genome shotgun (WGS) entry which is preliminary data.</text>
</comment>
<evidence type="ECO:0000313" key="1">
    <source>
        <dbReference type="EMBL" id="OXU16539.1"/>
    </source>
</evidence>
<evidence type="ECO:0000313" key="2">
    <source>
        <dbReference type="Proteomes" id="UP000215335"/>
    </source>
</evidence>
<sequence>LAGLTDILNDILREGKLPKGWKTTRICPIFKEGKGDEVTNYRGVSLLDTG</sequence>
<protein>
    <submittedName>
        <fullName evidence="1">Uncharacterized protein</fullName>
    </submittedName>
</protein>
<accession>A0A232EDW0</accession>
<gene>
    <name evidence="1" type="ORF">TSAR_006060</name>
</gene>
<dbReference type="AlphaFoldDB" id="A0A232EDW0"/>
<reference evidence="1 2" key="1">
    <citation type="journal article" date="2017" name="Curr. Biol.">
        <title>The Evolution of Venom by Co-option of Single-Copy Genes.</title>
        <authorList>
            <person name="Martinson E.O."/>
            <person name="Mrinalini"/>
            <person name="Kelkar Y.D."/>
            <person name="Chang C.H."/>
            <person name="Werren J.H."/>
        </authorList>
    </citation>
    <scope>NUCLEOTIDE SEQUENCE [LARGE SCALE GENOMIC DNA]</scope>
    <source>
        <strain evidence="1 2">Alberta</strain>
        <tissue evidence="1">Whole body</tissue>
    </source>
</reference>